<accession>A0A8J2VBX9</accession>
<name>A0A8J2VBX9_9BACL</name>
<gene>
    <name evidence="1" type="ORF">GCM10011571_17510</name>
</gene>
<keyword evidence="2" id="KW-1185">Reference proteome</keyword>
<evidence type="ECO:0000313" key="2">
    <source>
        <dbReference type="Proteomes" id="UP000625210"/>
    </source>
</evidence>
<protein>
    <submittedName>
        <fullName evidence="1">Uncharacterized protein</fullName>
    </submittedName>
</protein>
<evidence type="ECO:0000313" key="1">
    <source>
        <dbReference type="EMBL" id="GGE16333.1"/>
    </source>
</evidence>
<proteinExistence type="predicted"/>
<comment type="caution">
    <text evidence="1">The sequence shown here is derived from an EMBL/GenBank/DDBJ whole genome shotgun (WGS) entry which is preliminary data.</text>
</comment>
<reference evidence="1" key="1">
    <citation type="journal article" date="2014" name="Int. J. Syst. Evol. Microbiol.">
        <title>Complete genome sequence of Corynebacterium casei LMG S-19264T (=DSM 44701T), isolated from a smear-ripened cheese.</title>
        <authorList>
            <consortium name="US DOE Joint Genome Institute (JGI-PGF)"/>
            <person name="Walter F."/>
            <person name="Albersmeier A."/>
            <person name="Kalinowski J."/>
            <person name="Ruckert C."/>
        </authorList>
    </citation>
    <scope>NUCLEOTIDE SEQUENCE</scope>
    <source>
        <strain evidence="1">CGMCC 1.15179</strain>
    </source>
</reference>
<dbReference type="EMBL" id="BMHQ01000005">
    <property type="protein sequence ID" value="GGE16333.1"/>
    <property type="molecule type" value="Genomic_DNA"/>
</dbReference>
<dbReference type="RefSeq" id="WP_188647496.1">
    <property type="nucleotide sequence ID" value="NZ_BMHQ01000005.1"/>
</dbReference>
<sequence length="83" mass="9397">MGTLTLVNHEKEVTLYHLYKHKATVKTNETVNPDDLDSVYEVAYKAAVQSGFHPCGYDLLNPQVKTIDKNVHEVIWISAVHCD</sequence>
<organism evidence="1 2">
    <name type="scientific">Marinithermofilum abyssi</name>
    <dbReference type="NCBI Taxonomy" id="1571185"/>
    <lineage>
        <taxon>Bacteria</taxon>
        <taxon>Bacillati</taxon>
        <taxon>Bacillota</taxon>
        <taxon>Bacilli</taxon>
        <taxon>Bacillales</taxon>
        <taxon>Thermoactinomycetaceae</taxon>
        <taxon>Marinithermofilum</taxon>
    </lineage>
</organism>
<dbReference type="Proteomes" id="UP000625210">
    <property type="component" value="Unassembled WGS sequence"/>
</dbReference>
<reference evidence="1" key="2">
    <citation type="submission" date="2020-09" db="EMBL/GenBank/DDBJ databases">
        <authorList>
            <person name="Sun Q."/>
            <person name="Zhou Y."/>
        </authorList>
    </citation>
    <scope>NUCLEOTIDE SEQUENCE</scope>
    <source>
        <strain evidence="1">CGMCC 1.15179</strain>
    </source>
</reference>
<dbReference type="AlphaFoldDB" id="A0A8J2VBX9"/>